<dbReference type="GO" id="GO:0003700">
    <property type="term" value="F:DNA-binding transcription factor activity"/>
    <property type="evidence" value="ECO:0007669"/>
    <property type="project" value="InterPro"/>
</dbReference>
<evidence type="ECO:0000313" key="2">
    <source>
        <dbReference type="EMBL" id="SEM77209.1"/>
    </source>
</evidence>
<dbReference type="RefSeq" id="WP_218139821.1">
    <property type="nucleotide sequence ID" value="NZ_FOCI01000004.1"/>
</dbReference>
<organism evidence="2 3">
    <name type="scientific">Loktanella fryxellensis</name>
    <dbReference type="NCBI Taxonomy" id="245187"/>
    <lineage>
        <taxon>Bacteria</taxon>
        <taxon>Pseudomonadati</taxon>
        <taxon>Pseudomonadota</taxon>
        <taxon>Alphaproteobacteria</taxon>
        <taxon>Rhodobacterales</taxon>
        <taxon>Roseobacteraceae</taxon>
        <taxon>Loktanella</taxon>
    </lineage>
</organism>
<name>A0A1H8B4D7_9RHOB</name>
<keyword evidence="3" id="KW-1185">Reference proteome</keyword>
<dbReference type="AlphaFoldDB" id="A0A1H8B4D7"/>
<feature type="domain" description="HTH rpiR-type" evidence="1">
    <location>
        <begin position="1"/>
        <end position="71"/>
    </location>
</feature>
<dbReference type="InterPro" id="IPR009057">
    <property type="entry name" value="Homeodomain-like_sf"/>
</dbReference>
<evidence type="ECO:0000259" key="1">
    <source>
        <dbReference type="PROSITE" id="PS51071"/>
    </source>
</evidence>
<dbReference type="EMBL" id="FOCI01000004">
    <property type="protein sequence ID" value="SEM77209.1"/>
    <property type="molecule type" value="Genomic_DNA"/>
</dbReference>
<gene>
    <name evidence="2" type="ORF">SAMN04488003_104142</name>
</gene>
<dbReference type="Proteomes" id="UP000199585">
    <property type="component" value="Unassembled WGS sequence"/>
</dbReference>
<dbReference type="GO" id="GO:0097367">
    <property type="term" value="F:carbohydrate derivative binding"/>
    <property type="evidence" value="ECO:0007669"/>
    <property type="project" value="InterPro"/>
</dbReference>
<dbReference type="GO" id="GO:0003677">
    <property type="term" value="F:DNA binding"/>
    <property type="evidence" value="ECO:0007669"/>
    <property type="project" value="InterPro"/>
</dbReference>
<dbReference type="InterPro" id="IPR047640">
    <property type="entry name" value="RpiR-like"/>
</dbReference>
<dbReference type="SUPFAM" id="SSF46689">
    <property type="entry name" value="Homeodomain-like"/>
    <property type="match status" value="1"/>
</dbReference>
<dbReference type="PANTHER" id="PTHR30514">
    <property type="entry name" value="GLUCOKINASE"/>
    <property type="match status" value="1"/>
</dbReference>
<dbReference type="InterPro" id="IPR036388">
    <property type="entry name" value="WH-like_DNA-bd_sf"/>
</dbReference>
<sequence>MQRIAVALTATESRLVSALMQAPRDIALGTSTECAARIGAHEATTSRLVRKLVFANDTALRDHLRAEFPTPASPSHRVAQTLSGAQGQGVLAHPVAAEVAALTRLSDVVDDDRIAAAARLLNRSRVFIDARGNAEALAILIDRRLRRMDRATVRLRGAARDLAELL</sequence>
<proteinExistence type="predicted"/>
<accession>A0A1H8B4D7</accession>
<reference evidence="2 3" key="1">
    <citation type="submission" date="2016-10" db="EMBL/GenBank/DDBJ databases">
        <authorList>
            <person name="de Groot N.N."/>
        </authorList>
    </citation>
    <scope>NUCLEOTIDE SEQUENCE [LARGE SCALE GENOMIC DNA]</scope>
    <source>
        <strain evidence="2 3">DSM 16213</strain>
    </source>
</reference>
<dbReference type="Gene3D" id="1.10.10.10">
    <property type="entry name" value="Winged helix-like DNA-binding domain superfamily/Winged helix DNA-binding domain"/>
    <property type="match status" value="1"/>
</dbReference>
<protein>
    <recommendedName>
        <fullName evidence="1">HTH rpiR-type domain-containing protein</fullName>
    </recommendedName>
</protein>
<evidence type="ECO:0000313" key="3">
    <source>
        <dbReference type="Proteomes" id="UP000199585"/>
    </source>
</evidence>
<dbReference type="PROSITE" id="PS51071">
    <property type="entry name" value="HTH_RPIR"/>
    <property type="match status" value="1"/>
</dbReference>
<dbReference type="STRING" id="245187.SAMN04488003_104142"/>
<dbReference type="InterPro" id="IPR000281">
    <property type="entry name" value="HTH_RpiR"/>
</dbReference>